<protein>
    <submittedName>
        <fullName evidence="2">Uncharacterized protein</fullName>
    </submittedName>
</protein>
<accession>A0AAV7P6Z2</accession>
<reference evidence="2" key="1">
    <citation type="journal article" date="2022" name="bioRxiv">
        <title>Sequencing and chromosome-scale assembly of the giantPleurodeles waltlgenome.</title>
        <authorList>
            <person name="Brown T."/>
            <person name="Elewa A."/>
            <person name="Iarovenko S."/>
            <person name="Subramanian E."/>
            <person name="Araus A.J."/>
            <person name="Petzold A."/>
            <person name="Susuki M."/>
            <person name="Suzuki K.-i.T."/>
            <person name="Hayashi T."/>
            <person name="Toyoda A."/>
            <person name="Oliveira C."/>
            <person name="Osipova E."/>
            <person name="Leigh N.D."/>
            <person name="Simon A."/>
            <person name="Yun M.H."/>
        </authorList>
    </citation>
    <scope>NUCLEOTIDE SEQUENCE</scope>
    <source>
        <strain evidence="2">20211129_DDA</strain>
        <tissue evidence="2">Liver</tissue>
    </source>
</reference>
<evidence type="ECO:0000256" key="1">
    <source>
        <dbReference type="SAM" id="MobiDB-lite"/>
    </source>
</evidence>
<proteinExistence type="predicted"/>
<organism evidence="2 3">
    <name type="scientific">Pleurodeles waltl</name>
    <name type="common">Iberian ribbed newt</name>
    <dbReference type="NCBI Taxonomy" id="8319"/>
    <lineage>
        <taxon>Eukaryota</taxon>
        <taxon>Metazoa</taxon>
        <taxon>Chordata</taxon>
        <taxon>Craniata</taxon>
        <taxon>Vertebrata</taxon>
        <taxon>Euteleostomi</taxon>
        <taxon>Amphibia</taxon>
        <taxon>Batrachia</taxon>
        <taxon>Caudata</taxon>
        <taxon>Salamandroidea</taxon>
        <taxon>Salamandridae</taxon>
        <taxon>Pleurodelinae</taxon>
        <taxon>Pleurodeles</taxon>
    </lineage>
</organism>
<sequence length="141" mass="16158">MSRTHIRFEPSKISWASTHFKDSPGLRVGHFSAKELAQKHKHLLHVTPDHHLCEEGSGEEMAPEESEYQLRIDHAGAAGRMQRSSLLEVGQEGSQRQSACRYSKYDEFHLEIHLQSAGKDRRHYAATDRLQAPRPPKMDVY</sequence>
<comment type="caution">
    <text evidence="2">The sequence shown here is derived from an EMBL/GenBank/DDBJ whole genome shotgun (WGS) entry which is preliminary data.</text>
</comment>
<dbReference type="EMBL" id="JANPWB010000011">
    <property type="protein sequence ID" value="KAJ1122614.1"/>
    <property type="molecule type" value="Genomic_DNA"/>
</dbReference>
<dbReference type="Proteomes" id="UP001066276">
    <property type="component" value="Chromosome 7"/>
</dbReference>
<gene>
    <name evidence="2" type="ORF">NDU88_001099</name>
</gene>
<name>A0AAV7P6Z2_PLEWA</name>
<dbReference type="AlphaFoldDB" id="A0AAV7P6Z2"/>
<evidence type="ECO:0000313" key="3">
    <source>
        <dbReference type="Proteomes" id="UP001066276"/>
    </source>
</evidence>
<evidence type="ECO:0000313" key="2">
    <source>
        <dbReference type="EMBL" id="KAJ1122614.1"/>
    </source>
</evidence>
<keyword evidence="3" id="KW-1185">Reference proteome</keyword>
<feature type="region of interest" description="Disordered" evidence="1">
    <location>
        <begin position="116"/>
        <end position="141"/>
    </location>
</feature>